<dbReference type="Proteomes" id="UP000502611">
    <property type="component" value="Chromosome"/>
</dbReference>
<organism evidence="1 2">
    <name type="scientific">Sphingobium yanoikuyae</name>
    <name type="common">Sphingomonas yanoikuyae</name>
    <dbReference type="NCBI Taxonomy" id="13690"/>
    <lineage>
        <taxon>Bacteria</taxon>
        <taxon>Pseudomonadati</taxon>
        <taxon>Pseudomonadota</taxon>
        <taxon>Alphaproteobacteria</taxon>
        <taxon>Sphingomonadales</taxon>
        <taxon>Sphingomonadaceae</taxon>
        <taxon>Sphingobium</taxon>
    </lineage>
</organism>
<sequence>MAKSGWQSLIINDADAWKNAGKAKSDPVADRRAKAVASIDGALASIEAGAEPTRMTLYKVKADVARAGLRLGRRTVQLNGQDAVFVPAERLGDFYEALKASVEAGELDAELAAAAGDEAPVKRRGRRKAS</sequence>
<name>A0A6M4G8I0_SPHYA</name>
<evidence type="ECO:0000313" key="1">
    <source>
        <dbReference type="EMBL" id="QJR03498.1"/>
    </source>
</evidence>
<dbReference type="RefSeq" id="WP_169861625.1">
    <property type="nucleotide sequence ID" value="NZ_CP053021.1"/>
</dbReference>
<evidence type="ECO:0000313" key="2">
    <source>
        <dbReference type="Proteomes" id="UP000502611"/>
    </source>
</evidence>
<dbReference type="EMBL" id="CP053021">
    <property type="protein sequence ID" value="QJR03498.1"/>
    <property type="molecule type" value="Genomic_DNA"/>
</dbReference>
<gene>
    <name evidence="1" type="ORF">HH800_15720</name>
</gene>
<accession>A0A6M4G8I0</accession>
<proteinExistence type="predicted"/>
<reference evidence="1 2" key="1">
    <citation type="submission" date="2020-04" db="EMBL/GenBank/DDBJ databases">
        <title>The Whole Genome Analysis of High salt-tolerant Sphingobium yanoikuyae YC-XJ2 with Aryl organophosphorus flame retardants (aryl-OPFRs)-degrading capacity and characteristics of Related phosphotriesterase.</title>
        <authorList>
            <person name="Li X."/>
        </authorList>
    </citation>
    <scope>NUCLEOTIDE SEQUENCE [LARGE SCALE GENOMIC DNA]</scope>
    <source>
        <strain evidence="1 2">YC-XJ2</strain>
    </source>
</reference>
<dbReference type="AlphaFoldDB" id="A0A6M4G8I0"/>
<protein>
    <submittedName>
        <fullName evidence="1">Uncharacterized protein</fullName>
    </submittedName>
</protein>